<keyword evidence="1" id="KW-0472">Membrane</keyword>
<organism evidence="2 3">
    <name type="scientific">Boudabousia liubingyangii</name>
    <dbReference type="NCBI Taxonomy" id="1921764"/>
    <lineage>
        <taxon>Bacteria</taxon>
        <taxon>Bacillati</taxon>
        <taxon>Actinomycetota</taxon>
        <taxon>Actinomycetes</taxon>
        <taxon>Actinomycetales</taxon>
        <taxon>Actinomycetaceae</taxon>
        <taxon>Boudabousia</taxon>
    </lineage>
</organism>
<keyword evidence="1" id="KW-1133">Transmembrane helix</keyword>
<feature type="transmembrane region" description="Helical" evidence="1">
    <location>
        <begin position="75"/>
        <end position="96"/>
    </location>
</feature>
<evidence type="ECO:0000313" key="3">
    <source>
        <dbReference type="Proteomes" id="UP000186785"/>
    </source>
</evidence>
<comment type="caution">
    <text evidence="2">The sequence shown here is derived from an EMBL/GenBank/DDBJ whole genome shotgun (WGS) entry which is preliminary data.</text>
</comment>
<gene>
    <name evidence="2" type="ORF">BSR29_05525</name>
</gene>
<dbReference type="STRING" id="1921764.BSR28_05880"/>
<reference evidence="2 3" key="1">
    <citation type="submission" date="2016-11" db="EMBL/GenBank/DDBJ databases">
        <title>Actinomyces gypaetusis sp. nov. isolated from the vulture Gypaetus barbatus in Qinghai Tibet Plateau China.</title>
        <authorList>
            <person name="Meng X."/>
        </authorList>
    </citation>
    <scope>NUCLEOTIDE SEQUENCE [LARGE SCALE GENOMIC DNA]</scope>
    <source>
        <strain evidence="2 3">VUL4_2</strain>
    </source>
</reference>
<evidence type="ECO:0000313" key="2">
    <source>
        <dbReference type="EMBL" id="OKL47941.1"/>
    </source>
</evidence>
<name>A0A1Q5PLK8_9ACTO</name>
<dbReference type="AlphaFoldDB" id="A0A1Q5PLK8"/>
<keyword evidence="1" id="KW-0812">Transmembrane</keyword>
<dbReference type="RefSeq" id="WP_073709301.1">
    <property type="nucleotide sequence ID" value="NZ_MQSV01000003.1"/>
</dbReference>
<feature type="transmembrane region" description="Helical" evidence="1">
    <location>
        <begin position="102"/>
        <end position="123"/>
    </location>
</feature>
<proteinExistence type="predicted"/>
<dbReference type="EMBL" id="MQSV01000003">
    <property type="protein sequence ID" value="OKL47941.1"/>
    <property type="molecule type" value="Genomic_DNA"/>
</dbReference>
<keyword evidence="3" id="KW-1185">Reference proteome</keyword>
<dbReference type="Proteomes" id="UP000186785">
    <property type="component" value="Unassembled WGS sequence"/>
</dbReference>
<evidence type="ECO:0000256" key="1">
    <source>
        <dbReference type="SAM" id="Phobius"/>
    </source>
</evidence>
<sequence length="260" mass="29521">MSEKLCQIHFPEVAPKTKLFKRASGRSKLVARLQFNRGAFQEAYPAISKETRAKTCTCDYQFIELINTSYSAWIAWLKAIVALVIISTLILALSAYLENPPLAIFGFFTAITTFFALVFMVVGNLMSAHKLVMALDKKGISVIQSVESFSLGFPDTDRWFFNLWEDVEIIDFRTSPEPQLVLQSVFFEANENADHEQSIIPTKQLIDLDPKQFHQLILEMQAAAVPQKAAAYEASFKEPPREWTEILQDSEHFFTNAVIN</sequence>
<accession>A0A1Q5PLK8</accession>
<protein>
    <submittedName>
        <fullName evidence="2">Uncharacterized protein</fullName>
    </submittedName>
</protein>